<keyword evidence="3" id="KW-1185">Reference proteome</keyword>
<name>A0A4Y2L8Z7_ARAVE</name>
<evidence type="ECO:0000313" key="3">
    <source>
        <dbReference type="Proteomes" id="UP000499080"/>
    </source>
</evidence>
<organism evidence="2 3">
    <name type="scientific">Araneus ventricosus</name>
    <name type="common">Orbweaver spider</name>
    <name type="synonym">Epeira ventricosa</name>
    <dbReference type="NCBI Taxonomy" id="182803"/>
    <lineage>
        <taxon>Eukaryota</taxon>
        <taxon>Metazoa</taxon>
        <taxon>Ecdysozoa</taxon>
        <taxon>Arthropoda</taxon>
        <taxon>Chelicerata</taxon>
        <taxon>Arachnida</taxon>
        <taxon>Araneae</taxon>
        <taxon>Araneomorphae</taxon>
        <taxon>Entelegynae</taxon>
        <taxon>Araneoidea</taxon>
        <taxon>Araneidae</taxon>
        <taxon>Araneus</taxon>
    </lineage>
</organism>
<reference evidence="2 3" key="1">
    <citation type="journal article" date="2019" name="Sci. Rep.">
        <title>Orb-weaving spider Araneus ventricosus genome elucidates the spidroin gene catalogue.</title>
        <authorList>
            <person name="Kono N."/>
            <person name="Nakamura H."/>
            <person name="Ohtoshi R."/>
            <person name="Moran D.A.P."/>
            <person name="Shinohara A."/>
            <person name="Yoshida Y."/>
            <person name="Fujiwara M."/>
            <person name="Mori M."/>
            <person name="Tomita M."/>
            <person name="Arakawa K."/>
        </authorList>
    </citation>
    <scope>NUCLEOTIDE SEQUENCE [LARGE SCALE GENOMIC DNA]</scope>
</reference>
<dbReference type="AlphaFoldDB" id="A0A4Y2L8Z7"/>
<proteinExistence type="predicted"/>
<feature type="compositionally biased region" description="Basic and acidic residues" evidence="1">
    <location>
        <begin position="1"/>
        <end position="16"/>
    </location>
</feature>
<protein>
    <submittedName>
        <fullName evidence="2">Uncharacterized protein</fullName>
    </submittedName>
</protein>
<dbReference type="Proteomes" id="UP000499080">
    <property type="component" value="Unassembled WGS sequence"/>
</dbReference>
<feature type="region of interest" description="Disordered" evidence="1">
    <location>
        <begin position="1"/>
        <end position="71"/>
    </location>
</feature>
<evidence type="ECO:0000256" key="1">
    <source>
        <dbReference type="SAM" id="MobiDB-lite"/>
    </source>
</evidence>
<evidence type="ECO:0000313" key="2">
    <source>
        <dbReference type="EMBL" id="GBN10879.1"/>
    </source>
</evidence>
<feature type="compositionally biased region" description="Acidic residues" evidence="1">
    <location>
        <begin position="29"/>
        <end position="40"/>
    </location>
</feature>
<comment type="caution">
    <text evidence="2">The sequence shown here is derived from an EMBL/GenBank/DDBJ whole genome shotgun (WGS) entry which is preliminary data.</text>
</comment>
<dbReference type="EMBL" id="BGPR01275846">
    <property type="protein sequence ID" value="GBN10879.1"/>
    <property type="molecule type" value="Genomic_DNA"/>
</dbReference>
<sequence length="103" mass="11598">MKRREESDKYWDDQAKSSESSDWSKYWDEQAESSEWDDEPAEKPIPESSSLDEPKTPAVTPAPNRPQGGFYSFGGWDLKNRIAATMVGSPPVRVPLLEPPPSD</sequence>
<accession>A0A4Y2L8Z7</accession>
<gene>
    <name evidence="2" type="ORF">AVEN_235944_1</name>
</gene>